<dbReference type="PANTHER" id="PTHR21666:SF290">
    <property type="entry name" value="PEPTIDASE M23 DOMAIN PROTEIN"/>
    <property type="match status" value="1"/>
</dbReference>
<dbReference type="InterPro" id="IPR011055">
    <property type="entry name" value="Dup_hybrid_motif"/>
</dbReference>
<gene>
    <name evidence="2" type="ORF">K1F36_05480</name>
</gene>
<name>A0ABS7ENV9_9FLAO</name>
<evidence type="ECO:0000259" key="1">
    <source>
        <dbReference type="Pfam" id="PF01551"/>
    </source>
</evidence>
<dbReference type="Proteomes" id="UP001196136">
    <property type="component" value="Unassembled WGS sequence"/>
</dbReference>
<accession>A0ABS7ENV9</accession>
<reference evidence="2 3" key="1">
    <citation type="submission" date="2021-08" db="EMBL/GenBank/DDBJ databases">
        <title>Muricauda profundi sp. nov., a marine bacterium isolated from deep seawater of the Mariana Trench.</title>
        <authorList>
            <person name="Wei Y."/>
        </authorList>
    </citation>
    <scope>NUCLEOTIDE SEQUENCE [LARGE SCALE GENOMIC DNA]</scope>
    <source>
        <strain evidence="2 3">W52</strain>
    </source>
</reference>
<proteinExistence type="predicted"/>
<keyword evidence="3" id="KW-1185">Reference proteome</keyword>
<protein>
    <submittedName>
        <fullName evidence="2">Peptidoglycan DD-metalloendopeptidase family protein</fullName>
    </submittedName>
</protein>
<dbReference type="Pfam" id="PF01551">
    <property type="entry name" value="Peptidase_M23"/>
    <property type="match status" value="1"/>
</dbReference>
<evidence type="ECO:0000313" key="3">
    <source>
        <dbReference type="Proteomes" id="UP001196136"/>
    </source>
</evidence>
<dbReference type="SUPFAM" id="SSF51261">
    <property type="entry name" value="Duplicated hybrid motif"/>
    <property type="match status" value="1"/>
</dbReference>
<sequence length="219" mass="25324">MYYPLCLNGVDIYPLFGDFLVGKPYLFDFSSNNPKTLEYNLLDFKEFNTMVFDELHASSHQWGVGRYLEERKSLLRAYPNIIEEQRFYHLGLDIIVPFDTPMYSPLDAEVYKTGKETTIGNYGGYIILKHEINGVVFYSMYGHLKTPHLIHAGEKIVAGQKFAHIGQEEDSGGWFCHLHLQVLTQAAMDVGYSDWGYISPKLLPKVETYFPSPYFLFKY</sequence>
<dbReference type="InterPro" id="IPR050570">
    <property type="entry name" value="Cell_wall_metabolism_enzyme"/>
</dbReference>
<dbReference type="Gene3D" id="2.70.70.10">
    <property type="entry name" value="Glucose Permease (Domain IIA)"/>
    <property type="match status" value="1"/>
</dbReference>
<organism evidence="2 3">
    <name type="scientific">Flagellimonas abyssi</name>
    <dbReference type="NCBI Taxonomy" id="2864871"/>
    <lineage>
        <taxon>Bacteria</taxon>
        <taxon>Pseudomonadati</taxon>
        <taxon>Bacteroidota</taxon>
        <taxon>Flavobacteriia</taxon>
        <taxon>Flavobacteriales</taxon>
        <taxon>Flavobacteriaceae</taxon>
        <taxon>Flagellimonas</taxon>
    </lineage>
</organism>
<evidence type="ECO:0000313" key="2">
    <source>
        <dbReference type="EMBL" id="MBW8199269.1"/>
    </source>
</evidence>
<dbReference type="EMBL" id="JAHZSV010000005">
    <property type="protein sequence ID" value="MBW8199269.1"/>
    <property type="molecule type" value="Genomic_DNA"/>
</dbReference>
<feature type="domain" description="M23ase beta-sheet core" evidence="1">
    <location>
        <begin position="88"/>
        <end position="184"/>
    </location>
</feature>
<dbReference type="PANTHER" id="PTHR21666">
    <property type="entry name" value="PEPTIDASE-RELATED"/>
    <property type="match status" value="1"/>
</dbReference>
<dbReference type="CDD" id="cd12797">
    <property type="entry name" value="M23_peptidase"/>
    <property type="match status" value="1"/>
</dbReference>
<dbReference type="RefSeq" id="WP_220112901.1">
    <property type="nucleotide sequence ID" value="NZ_JAHZSV010000005.1"/>
</dbReference>
<dbReference type="InterPro" id="IPR016047">
    <property type="entry name" value="M23ase_b-sheet_dom"/>
</dbReference>
<comment type="caution">
    <text evidence="2">The sequence shown here is derived from an EMBL/GenBank/DDBJ whole genome shotgun (WGS) entry which is preliminary data.</text>
</comment>